<sequence>MPMRVLVSDTSVLVDLERGSLLEASFRLPYQFSVPDLLYERELKNFGGDDLLRLGLVVEELDGDVVARALAYRQRAPVLTIPDSFALALAQAREWILLTGDGPLRQLAADEAVECHGVLWVMDQLQAANAASLRLLHDGLTAISNHPRCRLPRPEIRRRLAAYLDGLE</sequence>
<reference evidence="1 2" key="1">
    <citation type="submission" date="2016-10" db="EMBL/GenBank/DDBJ databases">
        <authorList>
            <person name="de Groot N.N."/>
        </authorList>
    </citation>
    <scope>NUCLEOTIDE SEQUENCE [LARGE SCALE GENOMIC DNA]</scope>
    <source>
        <strain evidence="1 2">CGMCC 1.11030</strain>
    </source>
</reference>
<dbReference type="Proteomes" id="UP000199377">
    <property type="component" value="Unassembled WGS sequence"/>
</dbReference>
<gene>
    <name evidence="1" type="ORF">SAMN05216258_1328</name>
</gene>
<dbReference type="Pfam" id="PF11848">
    <property type="entry name" value="DUF3368"/>
    <property type="match status" value="1"/>
</dbReference>
<organism evidence="1 2">
    <name type="scientific">Albimonas pacifica</name>
    <dbReference type="NCBI Taxonomy" id="1114924"/>
    <lineage>
        <taxon>Bacteria</taxon>
        <taxon>Pseudomonadati</taxon>
        <taxon>Pseudomonadota</taxon>
        <taxon>Alphaproteobacteria</taxon>
        <taxon>Rhodobacterales</taxon>
        <taxon>Paracoccaceae</taxon>
        <taxon>Albimonas</taxon>
    </lineage>
</organism>
<dbReference type="STRING" id="1114924.SAMN05216258_1328"/>
<dbReference type="EMBL" id="FOQH01000032">
    <property type="protein sequence ID" value="SFJ30590.1"/>
    <property type="molecule type" value="Genomic_DNA"/>
</dbReference>
<keyword evidence="2" id="KW-1185">Reference proteome</keyword>
<dbReference type="AlphaFoldDB" id="A0A1I3QA53"/>
<dbReference type="InterPro" id="IPR021799">
    <property type="entry name" value="PIN-like_prokaryotic"/>
</dbReference>
<evidence type="ECO:0000313" key="1">
    <source>
        <dbReference type="EMBL" id="SFJ30590.1"/>
    </source>
</evidence>
<evidence type="ECO:0008006" key="3">
    <source>
        <dbReference type="Google" id="ProtNLM"/>
    </source>
</evidence>
<dbReference type="SUPFAM" id="SSF88723">
    <property type="entry name" value="PIN domain-like"/>
    <property type="match status" value="1"/>
</dbReference>
<evidence type="ECO:0000313" key="2">
    <source>
        <dbReference type="Proteomes" id="UP000199377"/>
    </source>
</evidence>
<protein>
    <recommendedName>
        <fullName evidence="3">PIN domain-containing protein</fullName>
    </recommendedName>
</protein>
<dbReference type="RefSeq" id="WP_245779306.1">
    <property type="nucleotide sequence ID" value="NZ_FOQH01000032.1"/>
</dbReference>
<dbReference type="InterPro" id="IPR029060">
    <property type="entry name" value="PIN-like_dom_sf"/>
</dbReference>
<proteinExistence type="predicted"/>
<name>A0A1I3QA53_9RHOB</name>
<accession>A0A1I3QA53</accession>